<evidence type="ECO:0000256" key="8">
    <source>
        <dbReference type="ARBA" id="ARBA00023128"/>
    </source>
</evidence>
<evidence type="ECO:0000256" key="9">
    <source>
        <dbReference type="ARBA" id="ARBA00023136"/>
    </source>
</evidence>
<dbReference type="FunFam" id="1.20.120.550:FF:000004">
    <property type="entry name" value="Microsomal glutathione S-transferase 3"/>
    <property type="match status" value="1"/>
</dbReference>
<evidence type="ECO:0000256" key="20">
    <source>
        <dbReference type="ARBA" id="ARBA00076908"/>
    </source>
</evidence>
<evidence type="ECO:0000256" key="17">
    <source>
        <dbReference type="ARBA" id="ARBA00051411"/>
    </source>
</evidence>
<accession>A0A077WSP9</accession>
<keyword evidence="4" id="KW-1000">Mitochondrion outer membrane</keyword>
<keyword evidence="9 21" id="KW-0472">Membrane</keyword>
<comment type="catalytic activity">
    <reaction evidence="16">
        <text>leukotriene C4 = leukotriene A4 + glutathione</text>
        <dbReference type="Rhea" id="RHEA:17617"/>
        <dbReference type="ChEBI" id="CHEBI:57463"/>
        <dbReference type="ChEBI" id="CHEBI:57925"/>
        <dbReference type="ChEBI" id="CHEBI:57973"/>
        <dbReference type="EC" id="4.4.1.20"/>
    </reaction>
    <physiologicalReaction direction="right-to-left" evidence="16">
        <dbReference type="Rhea" id="RHEA:17619"/>
    </physiologicalReaction>
</comment>
<dbReference type="GO" id="GO:0004364">
    <property type="term" value="F:glutathione transferase activity"/>
    <property type="evidence" value="ECO:0007669"/>
    <property type="project" value="TreeGrafter"/>
</dbReference>
<dbReference type="GO" id="GO:0005635">
    <property type="term" value="C:nuclear envelope"/>
    <property type="evidence" value="ECO:0007669"/>
    <property type="project" value="TreeGrafter"/>
</dbReference>
<keyword evidence="11" id="KW-0456">Lyase</keyword>
<keyword evidence="12" id="KW-0449">Lipoprotein</keyword>
<proteinExistence type="predicted"/>
<dbReference type="EMBL" id="LK023335">
    <property type="protein sequence ID" value="CDS10284.1"/>
    <property type="molecule type" value="Genomic_DNA"/>
</dbReference>
<evidence type="ECO:0000256" key="12">
    <source>
        <dbReference type="ARBA" id="ARBA00023288"/>
    </source>
</evidence>
<evidence type="ECO:0000256" key="13">
    <source>
        <dbReference type="ARBA" id="ARBA00037884"/>
    </source>
</evidence>
<evidence type="ECO:0000256" key="19">
    <source>
        <dbReference type="ARBA" id="ARBA00075145"/>
    </source>
</evidence>
<comment type="catalytic activity">
    <reaction evidence="17">
        <text>15-deoxy-Delta(12,14)-prostaglandin J2 + glutathione = 15-deoxy-Delta(12,14)-prostaglandin J2-S-(R)-glutathione</text>
        <dbReference type="Rhea" id="RHEA:75963"/>
        <dbReference type="ChEBI" id="CHEBI:57925"/>
        <dbReference type="ChEBI" id="CHEBI:85236"/>
        <dbReference type="ChEBI" id="CHEBI:194498"/>
    </reaction>
    <physiologicalReaction direction="left-to-right" evidence="17">
        <dbReference type="Rhea" id="RHEA:75964"/>
    </physiologicalReaction>
</comment>
<dbReference type="Pfam" id="PF01124">
    <property type="entry name" value="MAPEG"/>
    <property type="match status" value="1"/>
</dbReference>
<evidence type="ECO:0000256" key="1">
    <source>
        <dbReference type="ARBA" id="ARBA00004374"/>
    </source>
</evidence>
<keyword evidence="8" id="KW-0496">Mitochondrion</keyword>
<evidence type="ECO:0000256" key="2">
    <source>
        <dbReference type="ARBA" id="ARBA00022679"/>
    </source>
</evidence>
<evidence type="ECO:0000256" key="10">
    <source>
        <dbReference type="ARBA" id="ARBA00023139"/>
    </source>
</evidence>
<evidence type="ECO:0000256" key="11">
    <source>
        <dbReference type="ARBA" id="ARBA00023239"/>
    </source>
</evidence>
<dbReference type="AlphaFoldDB" id="A0A077WSP9"/>
<dbReference type="GO" id="GO:0004602">
    <property type="term" value="F:glutathione peroxidase activity"/>
    <property type="evidence" value="ECO:0007669"/>
    <property type="project" value="TreeGrafter"/>
</dbReference>
<organism evidence="22">
    <name type="scientific">Lichtheimia ramosa</name>
    <dbReference type="NCBI Taxonomy" id="688394"/>
    <lineage>
        <taxon>Eukaryota</taxon>
        <taxon>Fungi</taxon>
        <taxon>Fungi incertae sedis</taxon>
        <taxon>Mucoromycota</taxon>
        <taxon>Mucoromycotina</taxon>
        <taxon>Mucoromycetes</taxon>
        <taxon>Mucorales</taxon>
        <taxon>Lichtheimiaceae</taxon>
        <taxon>Lichtheimia</taxon>
    </lineage>
</organism>
<dbReference type="EC" id="4.4.1.20" evidence="15"/>
<comment type="subcellular location">
    <subcellularLocation>
        <location evidence="1">Mitochondrion outer membrane</location>
        <topology evidence="1">Multi-pass membrane protein</topology>
    </subcellularLocation>
</comment>
<keyword evidence="2" id="KW-0808">Transferase</keyword>
<evidence type="ECO:0000256" key="5">
    <source>
        <dbReference type="ARBA" id="ARBA00022989"/>
    </source>
</evidence>
<keyword evidence="6" id="KW-0560">Oxidoreductase</keyword>
<name>A0A077WSP9_9FUNG</name>
<evidence type="ECO:0000313" key="22">
    <source>
        <dbReference type="EMBL" id="CDS10284.1"/>
    </source>
</evidence>
<evidence type="ECO:0000256" key="15">
    <source>
        <dbReference type="ARBA" id="ARBA00039056"/>
    </source>
</evidence>
<evidence type="ECO:0000256" key="16">
    <source>
        <dbReference type="ARBA" id="ARBA00049298"/>
    </source>
</evidence>
<dbReference type="InterPro" id="IPR050997">
    <property type="entry name" value="MAPEG"/>
</dbReference>
<evidence type="ECO:0000256" key="3">
    <source>
        <dbReference type="ARBA" id="ARBA00022692"/>
    </source>
</evidence>
<evidence type="ECO:0000256" key="21">
    <source>
        <dbReference type="SAM" id="Phobius"/>
    </source>
</evidence>
<dbReference type="PANTHER" id="PTHR10250">
    <property type="entry name" value="MICROSOMAL GLUTATHIONE S-TRANSFERASE"/>
    <property type="match status" value="1"/>
</dbReference>
<dbReference type="GO" id="GO:0006629">
    <property type="term" value="P:lipid metabolic process"/>
    <property type="evidence" value="ECO:0007669"/>
    <property type="project" value="UniProtKB-KW"/>
</dbReference>
<dbReference type="GO" id="GO:0005741">
    <property type="term" value="C:mitochondrial outer membrane"/>
    <property type="evidence" value="ECO:0007669"/>
    <property type="project" value="UniProtKB-SubCell"/>
</dbReference>
<comment type="pathway">
    <text evidence="14">Lipid metabolism; arachidonate metabolism.</text>
</comment>
<evidence type="ECO:0000256" key="4">
    <source>
        <dbReference type="ARBA" id="ARBA00022787"/>
    </source>
</evidence>
<dbReference type="PANTHER" id="PTHR10250:SF26">
    <property type="entry name" value="GLUTATHIONE S-TRANSFERASE 3, MITOCHONDRIAL"/>
    <property type="match status" value="1"/>
</dbReference>
<reference evidence="22" key="1">
    <citation type="journal article" date="2014" name="Genome Announc.">
        <title>De novo whole-genome sequence and genome annotation of Lichtheimia ramosa.</title>
        <authorList>
            <person name="Linde J."/>
            <person name="Schwartze V."/>
            <person name="Binder U."/>
            <person name="Lass-Florl C."/>
            <person name="Voigt K."/>
            <person name="Horn F."/>
        </authorList>
    </citation>
    <scope>NUCLEOTIDE SEQUENCE</scope>
    <source>
        <strain evidence="22">JMRC FSU:6197</strain>
    </source>
</reference>
<evidence type="ECO:0000256" key="7">
    <source>
        <dbReference type="ARBA" id="ARBA00023098"/>
    </source>
</evidence>
<evidence type="ECO:0000256" key="6">
    <source>
        <dbReference type="ARBA" id="ARBA00023002"/>
    </source>
</evidence>
<keyword evidence="7" id="KW-0443">Lipid metabolism</keyword>
<keyword evidence="10" id="KW-0564">Palmitate</keyword>
<evidence type="ECO:0000256" key="14">
    <source>
        <dbReference type="ARBA" id="ARBA00037916"/>
    </source>
</evidence>
<dbReference type="Gene3D" id="1.20.120.550">
    <property type="entry name" value="Membrane associated eicosanoid/glutathione metabolism-like domain"/>
    <property type="match status" value="1"/>
</dbReference>
<feature type="transmembrane region" description="Helical" evidence="21">
    <location>
        <begin position="123"/>
        <end position="144"/>
    </location>
</feature>
<dbReference type="InterPro" id="IPR023352">
    <property type="entry name" value="MAPEG-like_dom_sf"/>
</dbReference>
<feature type="transmembrane region" description="Helical" evidence="21">
    <location>
        <begin position="12"/>
        <end position="29"/>
    </location>
</feature>
<dbReference type="SUPFAM" id="SSF161084">
    <property type="entry name" value="MAPEG domain-like"/>
    <property type="match status" value="1"/>
</dbReference>
<keyword evidence="3 21" id="KW-0812">Transmembrane</keyword>
<evidence type="ECO:0000256" key="18">
    <source>
        <dbReference type="ARBA" id="ARBA00069748"/>
    </source>
</evidence>
<dbReference type="InterPro" id="IPR001129">
    <property type="entry name" value="Membr-assoc_MAPEG"/>
</dbReference>
<feature type="transmembrane region" description="Helical" evidence="21">
    <location>
        <begin position="77"/>
        <end position="102"/>
    </location>
</feature>
<keyword evidence="5 21" id="KW-1133">Transmembrane helix</keyword>
<dbReference type="GO" id="GO:0004464">
    <property type="term" value="F:leukotriene-C4 synthase activity"/>
    <property type="evidence" value="ECO:0007669"/>
    <property type="project" value="UniProtKB-EC"/>
</dbReference>
<gene>
    <name evidence="22" type="ORF">LRAMOSA02960</name>
</gene>
<comment type="pathway">
    <text evidence="13">Lipid metabolism; leukotriene C4 biosynthesis.</text>
</comment>
<dbReference type="GO" id="GO:0005783">
    <property type="term" value="C:endoplasmic reticulum"/>
    <property type="evidence" value="ECO:0007669"/>
    <property type="project" value="TreeGrafter"/>
</dbReference>
<protein>
    <recommendedName>
        <fullName evidence="18">Glutathione S-transferase 3, mitochondrial</fullName>
        <ecNumber evidence="15">4.4.1.20</ecNumber>
    </recommendedName>
    <alternativeName>
        <fullName evidence="19">Glutathione peroxidase MGST3</fullName>
    </alternativeName>
    <alternativeName>
        <fullName evidence="20">LTC4 synthase MGST3</fullName>
    </alternativeName>
</protein>
<sequence length="145" mass="16224">MPEIVVPKEYGYVLATFGVSALYLFRLGIQTGVARKAAGVPYPYAYAEKEEAEKDPKKHIFNCAQRVHQNTLEVFPIYSTFLLIAGIRYPVYASVAGAWFLLNRFIYSRGYMTGKPEKRARGAFGYLGLLGLLGMSGSTIYHLLQ</sequence>
<dbReference type="OrthoDB" id="410651at2759"/>